<gene>
    <name evidence="6" type="ORF">ENT87_02700</name>
    <name evidence="7" type="ORF">ENU30_08815</name>
</gene>
<dbReference type="InterPro" id="IPR009010">
    <property type="entry name" value="Asp_de-COase-like_dom_sf"/>
</dbReference>
<proteinExistence type="inferred from homology"/>
<accession>A0A7J3JSJ7</accession>
<dbReference type="GO" id="GO:0043546">
    <property type="term" value="F:molybdopterin cofactor binding"/>
    <property type="evidence" value="ECO:0007669"/>
    <property type="project" value="InterPro"/>
</dbReference>
<organism evidence="7">
    <name type="scientific">Ignisphaera aggregans</name>
    <dbReference type="NCBI Taxonomy" id="334771"/>
    <lineage>
        <taxon>Archaea</taxon>
        <taxon>Thermoproteota</taxon>
        <taxon>Thermoprotei</taxon>
        <taxon>Desulfurococcales</taxon>
        <taxon>Desulfurococcaceae</taxon>
        <taxon>Ignisphaera</taxon>
    </lineage>
</organism>
<dbReference type="Pfam" id="PF00384">
    <property type="entry name" value="Molybdopterin"/>
    <property type="match status" value="1"/>
</dbReference>
<dbReference type="PANTHER" id="PTHR43742">
    <property type="entry name" value="TRIMETHYLAMINE-N-OXIDE REDUCTASE"/>
    <property type="match status" value="1"/>
</dbReference>
<sequence>MSIVLGCPRDCYDTCRLGVYVEGGRISRVVAENDRYTKGVLCPRAAKDVERVYSPLRILYPSINIGGGVFKKIDWGYAIDLLVSRLREVLERYGPKYVLLLEYAGNRGILTRHASRRLWNYLAATQTDRSICNYSGARALKLVYGSTYGVFPDDIEQLNMAIIWGFNPAVSAIHLWRRILGIKERGGQIVTVDVRVTETARQSGSFIKVRPGSDGYLALGIARYLLEHNYIDREFIERYTYGFNELAKHLDKYGLDTVERATGVPRNRIAEFAEMMVHGKPFAIFIGYGLQRRYGGGDIVRSISILPALLGIHRGFYYSNTDGLPLNLAAVEGLDLWPSRNTISMEKVGEELCKGVYKFVYIHLHNPVATLPNANKVAEGLRQEDVFVVVHETHWSDTAKIADMVLPAPTFYEKLDLVYSYLHNMVYLNRPVIDPLGESIGEYQLMCEIVKHIIPDSYAELCPDPYKLFEIAIGKENFERLLNVGFIELKTRPRDEYQTPTRRIELYSTAAEREGLPPLPVPSAGDYCNEGELVLITSAHPLYIHTQFEEIYGSKQSCIYISLEDAERFKLSSGDLVKVWSRRGTAIMVANIDSNISRGIAWTSRQAHTADGRRINVLLDDGVDSYGGAVLNSTCIKIQKIATTDTMEIPTS</sequence>
<dbReference type="SUPFAM" id="SSF50692">
    <property type="entry name" value="ADC-like"/>
    <property type="match status" value="1"/>
</dbReference>
<evidence type="ECO:0000313" key="7">
    <source>
        <dbReference type="EMBL" id="HGQ19052.1"/>
    </source>
</evidence>
<dbReference type="GO" id="GO:0051536">
    <property type="term" value="F:iron-sulfur cluster binding"/>
    <property type="evidence" value="ECO:0007669"/>
    <property type="project" value="UniProtKB-KW"/>
</dbReference>
<dbReference type="Pfam" id="PF01568">
    <property type="entry name" value="Molydop_binding"/>
    <property type="match status" value="1"/>
</dbReference>
<feature type="domain" description="4Fe-4S Mo/W bis-MGD-type" evidence="5">
    <location>
        <begin position="1"/>
        <end position="54"/>
    </location>
</feature>
<dbReference type="EMBL" id="DTBZ01000167">
    <property type="protein sequence ID" value="HGQ19052.1"/>
    <property type="molecule type" value="Genomic_DNA"/>
</dbReference>
<dbReference type="EMBL" id="DTAI01000079">
    <property type="protein sequence ID" value="HGN36443.1"/>
    <property type="molecule type" value="Genomic_DNA"/>
</dbReference>
<keyword evidence="3" id="KW-0408">Iron</keyword>
<dbReference type="Gene3D" id="3.40.228.10">
    <property type="entry name" value="Dimethylsulfoxide Reductase, domain 2"/>
    <property type="match status" value="1"/>
</dbReference>
<keyword evidence="2" id="KW-0479">Metal-binding</keyword>
<comment type="similarity">
    <text evidence="1">Belongs to the prokaryotic molybdopterin-containing oxidoreductase family.</text>
</comment>
<dbReference type="GO" id="GO:0016491">
    <property type="term" value="F:oxidoreductase activity"/>
    <property type="evidence" value="ECO:0007669"/>
    <property type="project" value="InterPro"/>
</dbReference>
<evidence type="ECO:0000256" key="1">
    <source>
        <dbReference type="ARBA" id="ARBA00010312"/>
    </source>
</evidence>
<reference evidence="7" key="1">
    <citation type="journal article" date="2020" name="mSystems">
        <title>Genome- and Community-Level Interaction Insights into Carbon Utilization and Element Cycling Functions of Hydrothermarchaeota in Hydrothermal Sediment.</title>
        <authorList>
            <person name="Zhou Z."/>
            <person name="Liu Y."/>
            <person name="Xu W."/>
            <person name="Pan J."/>
            <person name="Luo Z.H."/>
            <person name="Li M."/>
        </authorList>
    </citation>
    <scope>NUCLEOTIDE SEQUENCE [LARGE SCALE GENOMIC DNA]</scope>
    <source>
        <strain evidence="6">SpSt-618</strain>
        <strain evidence="7">SpSt-657</strain>
    </source>
</reference>
<keyword evidence="4" id="KW-0411">Iron-sulfur</keyword>
<evidence type="ECO:0000313" key="6">
    <source>
        <dbReference type="EMBL" id="HGN36443.1"/>
    </source>
</evidence>
<dbReference type="GO" id="GO:0046872">
    <property type="term" value="F:metal ion binding"/>
    <property type="evidence" value="ECO:0007669"/>
    <property type="project" value="UniProtKB-KW"/>
</dbReference>
<dbReference type="Gene3D" id="3.30.2070.10">
    <property type="entry name" value="Formate dehydrogenase/DMSO reductase"/>
    <property type="match status" value="1"/>
</dbReference>
<dbReference type="SUPFAM" id="SSF53706">
    <property type="entry name" value="Formate dehydrogenase/DMSO reductase, domains 1-3"/>
    <property type="match status" value="1"/>
</dbReference>
<dbReference type="InterPro" id="IPR050612">
    <property type="entry name" value="Prok_Mopterin_Oxidored"/>
</dbReference>
<evidence type="ECO:0000256" key="4">
    <source>
        <dbReference type="ARBA" id="ARBA00023014"/>
    </source>
</evidence>
<evidence type="ECO:0000256" key="3">
    <source>
        <dbReference type="ARBA" id="ARBA00023004"/>
    </source>
</evidence>
<dbReference type="AlphaFoldDB" id="A0A7J3JSJ7"/>
<dbReference type="CDD" id="cd02775">
    <property type="entry name" value="MopB_CT"/>
    <property type="match status" value="1"/>
</dbReference>
<protein>
    <submittedName>
        <fullName evidence="7">Formate dehydrogenase</fullName>
    </submittedName>
</protein>
<evidence type="ECO:0000259" key="5">
    <source>
        <dbReference type="SMART" id="SM00926"/>
    </source>
</evidence>
<dbReference type="Gene3D" id="2.40.40.20">
    <property type="match status" value="1"/>
</dbReference>
<dbReference type="InterPro" id="IPR006657">
    <property type="entry name" value="MoPterin_dinucl-bd_dom"/>
</dbReference>
<dbReference type="PANTHER" id="PTHR43742:SF6">
    <property type="entry name" value="OXIDOREDUCTASE YYAE-RELATED"/>
    <property type="match status" value="1"/>
</dbReference>
<dbReference type="InterPro" id="IPR006963">
    <property type="entry name" value="Mopterin_OxRdtase_4Fe-4S_dom"/>
</dbReference>
<dbReference type="Gene3D" id="2.20.25.90">
    <property type="entry name" value="ADC-like domains"/>
    <property type="match status" value="1"/>
</dbReference>
<dbReference type="SMART" id="SM00926">
    <property type="entry name" value="Molybdop_Fe4S4"/>
    <property type="match status" value="1"/>
</dbReference>
<dbReference type="InterPro" id="IPR006656">
    <property type="entry name" value="Mopterin_OxRdtase"/>
</dbReference>
<dbReference type="Gene3D" id="3.40.50.740">
    <property type="match status" value="1"/>
</dbReference>
<name>A0A7J3JSJ7_9CREN</name>
<comment type="caution">
    <text evidence="7">The sequence shown here is derived from an EMBL/GenBank/DDBJ whole genome shotgun (WGS) entry which is preliminary data.</text>
</comment>
<evidence type="ECO:0000256" key="2">
    <source>
        <dbReference type="ARBA" id="ARBA00022723"/>
    </source>
</evidence>